<reference evidence="1" key="1">
    <citation type="submission" date="2022-10" db="EMBL/GenBank/DDBJ databases">
        <title>Complete Genome of Trichothecium roseum strain YXFP-22015, a Plant Pathogen Isolated from Citrus.</title>
        <authorList>
            <person name="Wang Y."/>
            <person name="Zhu L."/>
        </authorList>
    </citation>
    <scope>NUCLEOTIDE SEQUENCE</scope>
    <source>
        <strain evidence="1">YXFP-22015</strain>
    </source>
</reference>
<dbReference type="Proteomes" id="UP001163324">
    <property type="component" value="Chromosome 4"/>
</dbReference>
<name>A0ACC0V0T6_9HYPO</name>
<dbReference type="EMBL" id="CM047943">
    <property type="protein sequence ID" value="KAI9899977.1"/>
    <property type="molecule type" value="Genomic_DNA"/>
</dbReference>
<proteinExistence type="predicted"/>
<organism evidence="1 2">
    <name type="scientific">Trichothecium roseum</name>
    <dbReference type="NCBI Taxonomy" id="47278"/>
    <lineage>
        <taxon>Eukaryota</taxon>
        <taxon>Fungi</taxon>
        <taxon>Dikarya</taxon>
        <taxon>Ascomycota</taxon>
        <taxon>Pezizomycotina</taxon>
        <taxon>Sordariomycetes</taxon>
        <taxon>Hypocreomycetidae</taxon>
        <taxon>Hypocreales</taxon>
        <taxon>Hypocreales incertae sedis</taxon>
        <taxon>Trichothecium</taxon>
    </lineage>
</organism>
<sequence>MNHGRVIAPYYTHCPPQSQPQPPHAARVPVPYHGAPNLQAPDLLQPYHHPYQPMGNSAPYQPRTIEAFPPPPPHSLDHGPGVAASTAAAAATTSGRVSRSGASLKYAYFLDRGDGKVTRLVPADMLPPLAGILSQEPLGPGMQILPSLYGKPPSGVQAMNAPVVVKDTAEAQPITAPKKGKLYCDHWVHTGDCRFMQQGCRFKHEMPKDKATQELLGLTRGLPRWWKARYGGGGSGMTKSVDNTVARGGGGGGGGGLRPEWRQNATSPAVKQLWEEPQRDQQQHDIRRG</sequence>
<comment type="caution">
    <text evidence="1">The sequence shown here is derived from an EMBL/GenBank/DDBJ whole genome shotgun (WGS) entry which is preliminary data.</text>
</comment>
<keyword evidence="2" id="KW-1185">Reference proteome</keyword>
<accession>A0ACC0V0T6</accession>
<evidence type="ECO:0000313" key="2">
    <source>
        <dbReference type="Proteomes" id="UP001163324"/>
    </source>
</evidence>
<evidence type="ECO:0000313" key="1">
    <source>
        <dbReference type="EMBL" id="KAI9899977.1"/>
    </source>
</evidence>
<protein>
    <submittedName>
        <fullName evidence="1">Uncharacterized protein</fullName>
    </submittedName>
</protein>
<gene>
    <name evidence="1" type="ORF">N3K66_004239</name>
</gene>